<dbReference type="PATRIC" id="fig|44252.3.peg.6159"/>
<dbReference type="GO" id="GO:0046872">
    <property type="term" value="F:metal ion binding"/>
    <property type="evidence" value="ECO:0007669"/>
    <property type="project" value="UniProtKB-KW"/>
</dbReference>
<organism evidence="6 7">
    <name type="scientific">Paenibacillus macerans</name>
    <name type="common">Bacillus macerans</name>
    <dbReference type="NCBI Taxonomy" id="44252"/>
    <lineage>
        <taxon>Bacteria</taxon>
        <taxon>Bacillati</taxon>
        <taxon>Bacillota</taxon>
        <taxon>Bacilli</taxon>
        <taxon>Bacillales</taxon>
        <taxon>Paenibacillaceae</taxon>
        <taxon>Paenibacillus</taxon>
    </lineage>
</organism>
<dbReference type="EMBL" id="JMQA01000053">
    <property type="protein sequence ID" value="KFM92953.1"/>
    <property type="molecule type" value="Genomic_DNA"/>
</dbReference>
<comment type="cofactor">
    <cofactor evidence="1 5">
        <name>Mg(2+)</name>
        <dbReference type="ChEBI" id="CHEBI:18420"/>
    </cofactor>
</comment>
<feature type="binding site" evidence="5">
    <location>
        <position position="207"/>
    </location>
    <ligand>
        <name>Mg(2+)</name>
        <dbReference type="ChEBI" id="CHEBI:18420"/>
        <label>1</label>
        <note>catalytic</note>
    </ligand>
</feature>
<dbReference type="PRINTS" id="PR00377">
    <property type="entry name" value="IMPHPHTASES"/>
</dbReference>
<dbReference type="PROSITE" id="PS00629">
    <property type="entry name" value="IMP_1"/>
    <property type="match status" value="1"/>
</dbReference>
<dbReference type="Proteomes" id="UP000029278">
    <property type="component" value="Unassembled WGS sequence"/>
</dbReference>
<feature type="binding site" evidence="5">
    <location>
        <position position="87"/>
    </location>
    <ligand>
        <name>Mg(2+)</name>
        <dbReference type="ChEBI" id="CHEBI:18420"/>
        <label>1</label>
        <note>catalytic</note>
    </ligand>
</feature>
<feature type="binding site" evidence="5">
    <location>
        <position position="85"/>
    </location>
    <ligand>
        <name>Mg(2+)</name>
        <dbReference type="ChEBI" id="CHEBI:18420"/>
        <label>1</label>
        <note>catalytic</note>
    </ligand>
</feature>
<dbReference type="HOGENOM" id="CLU_044118_6_2_9"/>
<keyword evidence="3" id="KW-0378">Hydrolase</keyword>
<evidence type="ECO:0000313" key="6">
    <source>
        <dbReference type="EMBL" id="KFM92953.1"/>
    </source>
</evidence>
<gene>
    <name evidence="6" type="ORF">DJ90_2852</name>
</gene>
<evidence type="ECO:0000256" key="3">
    <source>
        <dbReference type="ARBA" id="ARBA00022801"/>
    </source>
</evidence>
<dbReference type="PANTHER" id="PTHR20854">
    <property type="entry name" value="INOSITOL MONOPHOSPHATASE"/>
    <property type="match status" value="1"/>
</dbReference>
<sequence length="256" mass="28654">MNGLDVERVLGWLEEAAQMLRDSLQEEREISQKTGALDLVTDMDRRIEQFLVRNIREFYPGDRILGEEGTGDRVEDLAGRVWILDPIDGTMNFIKQKENFAVMIAVVEDGIGKCGFIYDVMRSRLVWGGPETGVYYNGQPLPPLQDHELKDSLVAINWQMFADNVSNVKALAWGSCGVRIQSCAGTEFIQLLLGKQSVYVSKLAPWDYAAGRILCETAGIRCSTIKGEPLGWLESIQGAFATPRAYESAIRMLNEQ</sequence>
<feature type="binding site" evidence="5">
    <location>
        <position position="67"/>
    </location>
    <ligand>
        <name>Mg(2+)</name>
        <dbReference type="ChEBI" id="CHEBI:18420"/>
        <label>1</label>
        <note>catalytic</note>
    </ligand>
</feature>
<proteinExistence type="predicted"/>
<evidence type="ECO:0000313" key="7">
    <source>
        <dbReference type="Proteomes" id="UP000029278"/>
    </source>
</evidence>
<dbReference type="STRING" id="44252.DJ90_2852"/>
<keyword evidence="2 5" id="KW-0479">Metal-binding</keyword>
<dbReference type="GO" id="GO:0008934">
    <property type="term" value="F:inositol monophosphate 1-phosphatase activity"/>
    <property type="evidence" value="ECO:0007669"/>
    <property type="project" value="TreeGrafter"/>
</dbReference>
<dbReference type="FunFam" id="3.30.540.10:FF:000003">
    <property type="entry name" value="Inositol-1-monophosphatase"/>
    <property type="match status" value="1"/>
</dbReference>
<dbReference type="SUPFAM" id="SSF56655">
    <property type="entry name" value="Carbohydrate phosphatase"/>
    <property type="match status" value="1"/>
</dbReference>
<name>A0A090Y2I3_PAEMA</name>
<comment type="caution">
    <text evidence="6">The sequence shown here is derived from an EMBL/GenBank/DDBJ whole genome shotgun (WGS) entry which is preliminary data.</text>
</comment>
<dbReference type="InterPro" id="IPR020583">
    <property type="entry name" value="Inositol_monoP_metal-BS"/>
</dbReference>
<reference evidence="6 7" key="1">
    <citation type="submission" date="2014-04" db="EMBL/GenBank/DDBJ databases">
        <authorList>
            <person name="Bishop-Lilly K.A."/>
            <person name="Broomall S.M."/>
            <person name="Chain P.S."/>
            <person name="Chertkov O."/>
            <person name="Coyne S.R."/>
            <person name="Daligault H.E."/>
            <person name="Davenport K.W."/>
            <person name="Erkkila T."/>
            <person name="Frey K.G."/>
            <person name="Gibbons H.S."/>
            <person name="Gu W."/>
            <person name="Jaissle J."/>
            <person name="Johnson S.L."/>
            <person name="Koroleva G.I."/>
            <person name="Ladner J.T."/>
            <person name="Lo C.-C."/>
            <person name="Minogue T.D."/>
            <person name="Munk C."/>
            <person name="Palacios G.F."/>
            <person name="Redden C.L."/>
            <person name="Rosenzweig C.N."/>
            <person name="Scholz M.B."/>
            <person name="Teshima H."/>
            <person name="Xu Y."/>
        </authorList>
    </citation>
    <scope>NUCLEOTIDE SEQUENCE [LARGE SCALE GENOMIC DNA]</scope>
    <source>
        <strain evidence="6 7">8244</strain>
    </source>
</reference>
<evidence type="ECO:0000256" key="5">
    <source>
        <dbReference type="PIRSR" id="PIRSR600760-2"/>
    </source>
</evidence>
<evidence type="ECO:0000256" key="1">
    <source>
        <dbReference type="ARBA" id="ARBA00001946"/>
    </source>
</evidence>
<feature type="binding site" evidence="5">
    <location>
        <position position="88"/>
    </location>
    <ligand>
        <name>Mg(2+)</name>
        <dbReference type="ChEBI" id="CHEBI:18420"/>
        <label>1</label>
        <note>catalytic</note>
    </ligand>
</feature>
<protein>
    <submittedName>
        <fullName evidence="6">Inositol monophosphatase family protein</fullName>
    </submittedName>
</protein>
<dbReference type="Gene3D" id="3.30.540.10">
    <property type="entry name" value="Fructose-1,6-Bisphosphatase, subunit A, domain 1"/>
    <property type="match status" value="1"/>
</dbReference>
<dbReference type="Gene3D" id="3.40.190.80">
    <property type="match status" value="1"/>
</dbReference>
<dbReference type="Pfam" id="PF00459">
    <property type="entry name" value="Inositol_P"/>
    <property type="match status" value="1"/>
</dbReference>
<dbReference type="GeneID" id="77008551"/>
<dbReference type="OrthoDB" id="9772456at2"/>
<dbReference type="InterPro" id="IPR000760">
    <property type="entry name" value="Inositol_monophosphatase-like"/>
</dbReference>
<evidence type="ECO:0000256" key="2">
    <source>
        <dbReference type="ARBA" id="ARBA00022723"/>
    </source>
</evidence>
<accession>A0A090Y2I3</accession>
<keyword evidence="7" id="KW-1185">Reference proteome</keyword>
<dbReference type="GO" id="GO:0006020">
    <property type="term" value="P:inositol metabolic process"/>
    <property type="evidence" value="ECO:0007669"/>
    <property type="project" value="TreeGrafter"/>
</dbReference>
<dbReference type="RefSeq" id="WP_036624506.1">
    <property type="nucleotide sequence ID" value="NZ_BGML01000001.1"/>
</dbReference>
<dbReference type="CDD" id="cd01637">
    <property type="entry name" value="IMPase_like"/>
    <property type="match status" value="1"/>
</dbReference>
<dbReference type="GO" id="GO:0007165">
    <property type="term" value="P:signal transduction"/>
    <property type="evidence" value="ECO:0007669"/>
    <property type="project" value="TreeGrafter"/>
</dbReference>
<keyword evidence="4 5" id="KW-0460">Magnesium</keyword>
<dbReference type="AlphaFoldDB" id="A0A090Y2I3"/>
<evidence type="ECO:0000256" key="4">
    <source>
        <dbReference type="ARBA" id="ARBA00022842"/>
    </source>
</evidence>
<dbReference type="PANTHER" id="PTHR20854:SF4">
    <property type="entry name" value="INOSITOL-1-MONOPHOSPHATASE-RELATED"/>
    <property type="match status" value="1"/>
</dbReference>